<evidence type="ECO:0000313" key="4">
    <source>
        <dbReference type="Proteomes" id="UP001519292"/>
    </source>
</evidence>
<proteinExistence type="predicted"/>
<dbReference type="InterPro" id="IPR001387">
    <property type="entry name" value="Cro/C1-type_HTH"/>
</dbReference>
<accession>A0ABS4MG02</accession>
<evidence type="ECO:0000259" key="2">
    <source>
        <dbReference type="PROSITE" id="PS50943"/>
    </source>
</evidence>
<keyword evidence="1" id="KW-0238">DNA-binding</keyword>
<gene>
    <name evidence="3" type="ORF">J2Z60_001808</name>
</gene>
<dbReference type="PROSITE" id="PS50943">
    <property type="entry name" value="HTH_CROC1"/>
    <property type="match status" value="1"/>
</dbReference>
<evidence type="ECO:0000256" key="1">
    <source>
        <dbReference type="ARBA" id="ARBA00023125"/>
    </source>
</evidence>
<comment type="caution">
    <text evidence="3">The sequence shown here is derived from an EMBL/GenBank/DDBJ whole genome shotgun (WGS) entry which is preliminary data.</text>
</comment>
<dbReference type="CDD" id="cd00093">
    <property type="entry name" value="HTH_XRE"/>
    <property type="match status" value="1"/>
</dbReference>
<feature type="domain" description="HTH cro/C1-type" evidence="2">
    <location>
        <begin position="5"/>
        <end position="60"/>
    </location>
</feature>
<dbReference type="InterPro" id="IPR010982">
    <property type="entry name" value="Lambda_DNA-bd_dom_sf"/>
</dbReference>
<reference evidence="3 4" key="1">
    <citation type="submission" date="2021-03" db="EMBL/GenBank/DDBJ databases">
        <title>Genomic Encyclopedia of Type Strains, Phase IV (KMG-IV): sequencing the most valuable type-strain genomes for metagenomic binning, comparative biology and taxonomic classification.</title>
        <authorList>
            <person name="Goeker M."/>
        </authorList>
    </citation>
    <scope>NUCLEOTIDE SEQUENCE [LARGE SCALE GENOMIC DNA]</scope>
    <source>
        <strain evidence="3 4">DSM 101872</strain>
    </source>
</reference>
<keyword evidence="4" id="KW-1185">Reference proteome</keyword>
<dbReference type="SUPFAM" id="SSF47413">
    <property type="entry name" value="lambda repressor-like DNA-binding domains"/>
    <property type="match status" value="1"/>
</dbReference>
<name>A0ABS4MG02_9LACO</name>
<organism evidence="3 4">
    <name type="scientific">Lactobacillus colini</name>
    <dbReference type="NCBI Taxonomy" id="1819254"/>
    <lineage>
        <taxon>Bacteria</taxon>
        <taxon>Bacillati</taxon>
        <taxon>Bacillota</taxon>
        <taxon>Bacilli</taxon>
        <taxon>Lactobacillales</taxon>
        <taxon>Lactobacillaceae</taxon>
        <taxon>Lactobacillus</taxon>
    </lineage>
</organism>
<dbReference type="RefSeq" id="WP_209687352.1">
    <property type="nucleotide sequence ID" value="NZ_JAGGLU010000012.1"/>
</dbReference>
<sequence length="138" mass="16065">MKNRIKELRENSGLSQLELAEELNIDQAEFSAYEGNFIREFQLKDIQKIARFFSVSVPYLLGFRDLPQSEIKQNTCNFCHVFGGMQHTIGAVRYNDDSELTILLRDKDLRVEFNLTNMTDIDVAFEIEYCPMCGRKLN</sequence>
<dbReference type="PANTHER" id="PTHR46558">
    <property type="entry name" value="TRACRIPTIONAL REGULATORY PROTEIN-RELATED-RELATED"/>
    <property type="match status" value="1"/>
</dbReference>
<dbReference type="EMBL" id="JAGGLU010000012">
    <property type="protein sequence ID" value="MBP2058620.1"/>
    <property type="molecule type" value="Genomic_DNA"/>
</dbReference>
<dbReference type="Proteomes" id="UP001519292">
    <property type="component" value="Unassembled WGS sequence"/>
</dbReference>
<evidence type="ECO:0000313" key="3">
    <source>
        <dbReference type="EMBL" id="MBP2058620.1"/>
    </source>
</evidence>
<dbReference type="PANTHER" id="PTHR46558:SF4">
    <property type="entry name" value="DNA-BIDING PHAGE PROTEIN"/>
    <property type="match status" value="1"/>
</dbReference>
<dbReference type="Gene3D" id="1.10.260.40">
    <property type="entry name" value="lambda repressor-like DNA-binding domains"/>
    <property type="match status" value="1"/>
</dbReference>
<dbReference type="SMART" id="SM00530">
    <property type="entry name" value="HTH_XRE"/>
    <property type="match status" value="1"/>
</dbReference>
<protein>
    <submittedName>
        <fullName evidence="3">Transcriptional regulator with XRE-family HTH domain</fullName>
    </submittedName>
</protein>
<dbReference type="Pfam" id="PF01381">
    <property type="entry name" value="HTH_3"/>
    <property type="match status" value="1"/>
</dbReference>